<gene>
    <name evidence="6" type="ORF">QO014_003427</name>
</gene>
<dbReference type="InterPro" id="IPR036388">
    <property type="entry name" value="WH-like_DNA-bd_sf"/>
</dbReference>
<evidence type="ECO:0000259" key="5">
    <source>
        <dbReference type="PROSITE" id="PS50931"/>
    </source>
</evidence>
<dbReference type="Gene3D" id="1.10.10.10">
    <property type="entry name" value="Winged helix-like DNA-binding domain superfamily/Winged helix DNA-binding domain"/>
    <property type="match status" value="1"/>
</dbReference>
<evidence type="ECO:0000256" key="2">
    <source>
        <dbReference type="ARBA" id="ARBA00023015"/>
    </source>
</evidence>
<name>A0ABU0HAL6_9HYPH</name>
<reference evidence="6 7" key="1">
    <citation type="submission" date="2023-07" db="EMBL/GenBank/DDBJ databases">
        <title>Genomic Encyclopedia of Type Strains, Phase IV (KMG-IV): sequencing the most valuable type-strain genomes for metagenomic binning, comparative biology and taxonomic classification.</title>
        <authorList>
            <person name="Goeker M."/>
        </authorList>
    </citation>
    <scope>NUCLEOTIDE SEQUENCE [LARGE SCALE GENOMIC DNA]</scope>
    <source>
        <strain evidence="6 7">B6-8</strain>
    </source>
</reference>
<dbReference type="InterPro" id="IPR000847">
    <property type="entry name" value="LysR_HTH_N"/>
</dbReference>
<dbReference type="Pfam" id="PF03466">
    <property type="entry name" value="LysR_substrate"/>
    <property type="match status" value="1"/>
</dbReference>
<keyword evidence="2" id="KW-0805">Transcription regulation</keyword>
<keyword evidence="3 6" id="KW-0238">DNA-binding</keyword>
<evidence type="ECO:0000313" key="6">
    <source>
        <dbReference type="EMBL" id="MDQ0439032.1"/>
    </source>
</evidence>
<evidence type="ECO:0000256" key="1">
    <source>
        <dbReference type="ARBA" id="ARBA00009437"/>
    </source>
</evidence>
<dbReference type="InterPro" id="IPR058163">
    <property type="entry name" value="LysR-type_TF_proteobact-type"/>
</dbReference>
<proteinExistence type="inferred from homology"/>
<dbReference type="RefSeq" id="WP_266349901.1">
    <property type="nucleotide sequence ID" value="NZ_JAPKNG010000004.1"/>
</dbReference>
<dbReference type="InterPro" id="IPR036390">
    <property type="entry name" value="WH_DNA-bd_sf"/>
</dbReference>
<dbReference type="GO" id="GO:0003677">
    <property type="term" value="F:DNA binding"/>
    <property type="evidence" value="ECO:0007669"/>
    <property type="project" value="UniProtKB-KW"/>
</dbReference>
<dbReference type="PROSITE" id="PS50931">
    <property type="entry name" value="HTH_LYSR"/>
    <property type="match status" value="1"/>
</dbReference>
<dbReference type="SUPFAM" id="SSF53850">
    <property type="entry name" value="Periplasmic binding protein-like II"/>
    <property type="match status" value="1"/>
</dbReference>
<dbReference type="Proteomes" id="UP001241603">
    <property type="component" value="Unassembled WGS sequence"/>
</dbReference>
<dbReference type="Pfam" id="PF00126">
    <property type="entry name" value="HTH_1"/>
    <property type="match status" value="1"/>
</dbReference>
<dbReference type="SUPFAM" id="SSF46785">
    <property type="entry name" value="Winged helix' DNA-binding domain"/>
    <property type="match status" value="1"/>
</dbReference>
<dbReference type="PANTHER" id="PTHR30537">
    <property type="entry name" value="HTH-TYPE TRANSCRIPTIONAL REGULATOR"/>
    <property type="match status" value="1"/>
</dbReference>
<dbReference type="EMBL" id="JAUSVO010000004">
    <property type="protein sequence ID" value="MDQ0439032.1"/>
    <property type="molecule type" value="Genomic_DNA"/>
</dbReference>
<feature type="domain" description="HTH lysR-type" evidence="5">
    <location>
        <begin position="1"/>
        <end position="60"/>
    </location>
</feature>
<dbReference type="PANTHER" id="PTHR30537:SF3">
    <property type="entry name" value="TRANSCRIPTIONAL REGULATORY PROTEIN"/>
    <property type="match status" value="1"/>
</dbReference>
<comment type="caution">
    <text evidence="6">The sequence shown here is derived from an EMBL/GenBank/DDBJ whole genome shotgun (WGS) entry which is preliminary data.</text>
</comment>
<evidence type="ECO:0000313" key="7">
    <source>
        <dbReference type="Proteomes" id="UP001241603"/>
    </source>
</evidence>
<keyword evidence="7" id="KW-1185">Reference proteome</keyword>
<dbReference type="Gene3D" id="3.40.190.290">
    <property type="match status" value="1"/>
</dbReference>
<evidence type="ECO:0000256" key="4">
    <source>
        <dbReference type="ARBA" id="ARBA00023163"/>
    </source>
</evidence>
<accession>A0ABU0HAL6</accession>
<keyword evidence="4" id="KW-0804">Transcription</keyword>
<dbReference type="PRINTS" id="PR00039">
    <property type="entry name" value="HTHLYSR"/>
</dbReference>
<protein>
    <submittedName>
        <fullName evidence="6">DNA-binding transcriptional LysR family regulator</fullName>
    </submittedName>
</protein>
<sequence length="297" mass="32398">MAGSWDHFRSFLAVLTEGSLSAAARRLRLTQPTLGRHISELEQDLGVALFTRSQAGLTPTEAAIELRPYAEAMAGAADALIRAASGEASEDRGSVRLTASEVVAIEVLPPILTAFREAHPRIAIEVLASNRNEDLLRRTADIAVRMVRPTQAALVARRIGTIEIGLHAHRRYLERAGMPSSLRDLAGHSIIGYDHETMSVQLLQALGLSLEREMFALRTDSDVMQLAAIRAGYGIGVCQVHVARRDPNLVHILPGEFSFDLDCWLAMHEDIASTRRVRLVFDHLTAGLGAYVAGRKG</sequence>
<evidence type="ECO:0000256" key="3">
    <source>
        <dbReference type="ARBA" id="ARBA00023125"/>
    </source>
</evidence>
<dbReference type="InterPro" id="IPR005119">
    <property type="entry name" value="LysR_subst-bd"/>
</dbReference>
<organism evidence="6 7">
    <name type="scientific">Kaistia dalseonensis</name>
    <dbReference type="NCBI Taxonomy" id="410840"/>
    <lineage>
        <taxon>Bacteria</taxon>
        <taxon>Pseudomonadati</taxon>
        <taxon>Pseudomonadota</taxon>
        <taxon>Alphaproteobacteria</taxon>
        <taxon>Hyphomicrobiales</taxon>
        <taxon>Kaistiaceae</taxon>
        <taxon>Kaistia</taxon>
    </lineage>
</organism>
<comment type="similarity">
    <text evidence="1">Belongs to the LysR transcriptional regulatory family.</text>
</comment>